<evidence type="ECO:0000256" key="4">
    <source>
        <dbReference type="ARBA" id="ARBA00022777"/>
    </source>
</evidence>
<feature type="transmembrane region" description="Helical" evidence="9">
    <location>
        <begin position="524"/>
        <end position="546"/>
    </location>
</feature>
<evidence type="ECO:0000256" key="5">
    <source>
        <dbReference type="ARBA" id="ARBA00022840"/>
    </source>
</evidence>
<dbReference type="Gene3D" id="1.10.510.10">
    <property type="entry name" value="Transferase(Phosphotransferase) domain 1"/>
    <property type="match status" value="1"/>
</dbReference>
<evidence type="ECO:0000256" key="3">
    <source>
        <dbReference type="ARBA" id="ARBA00022741"/>
    </source>
</evidence>
<keyword evidence="5 6" id="KW-0067">ATP-binding</keyword>
<dbReference type="InterPro" id="IPR050660">
    <property type="entry name" value="NEK_Ser/Thr_kinase"/>
</dbReference>
<evidence type="ECO:0000313" key="10">
    <source>
        <dbReference type="EMBL" id="NYJ33500.1"/>
    </source>
</evidence>
<dbReference type="InterPro" id="IPR017441">
    <property type="entry name" value="Protein_kinase_ATP_BS"/>
</dbReference>
<dbReference type="GO" id="GO:0005524">
    <property type="term" value="F:ATP binding"/>
    <property type="evidence" value="ECO:0007669"/>
    <property type="project" value="UniProtKB-UniRule"/>
</dbReference>
<evidence type="ECO:0000256" key="8">
    <source>
        <dbReference type="SAM" id="MobiDB-lite"/>
    </source>
</evidence>
<protein>
    <recommendedName>
        <fullName evidence="1">non-specific serine/threonine protein kinase</fullName>
        <ecNumber evidence="1">2.7.11.1</ecNumber>
    </recommendedName>
</protein>
<dbReference type="Proteomes" id="UP000572051">
    <property type="component" value="Unassembled WGS sequence"/>
</dbReference>
<dbReference type="EMBL" id="JACCFS010000001">
    <property type="protein sequence ID" value="NYJ33500.1"/>
    <property type="molecule type" value="Genomic_DNA"/>
</dbReference>
<organism evidence="10 11">
    <name type="scientific">Nocardiopsis aegyptia</name>
    <dbReference type="NCBI Taxonomy" id="220378"/>
    <lineage>
        <taxon>Bacteria</taxon>
        <taxon>Bacillati</taxon>
        <taxon>Actinomycetota</taxon>
        <taxon>Actinomycetes</taxon>
        <taxon>Streptosporangiales</taxon>
        <taxon>Nocardiopsidaceae</taxon>
        <taxon>Nocardiopsis</taxon>
    </lineage>
</organism>
<proteinExistence type="predicted"/>
<evidence type="ECO:0000256" key="9">
    <source>
        <dbReference type="SAM" id="Phobius"/>
    </source>
</evidence>
<keyword evidence="9" id="KW-1133">Transmembrane helix</keyword>
<dbReference type="SUPFAM" id="SSF56112">
    <property type="entry name" value="Protein kinase-like (PK-like)"/>
    <property type="match status" value="1"/>
</dbReference>
<dbReference type="PANTHER" id="PTHR43671:SF13">
    <property type="entry name" value="SERINE_THREONINE-PROTEIN KINASE NEK2"/>
    <property type="match status" value="1"/>
</dbReference>
<comment type="caution">
    <text evidence="10">The sequence shown here is derived from an EMBL/GenBank/DDBJ whole genome shotgun (WGS) entry which is preliminary data.</text>
</comment>
<keyword evidence="2" id="KW-0808">Transferase</keyword>
<evidence type="ECO:0000256" key="1">
    <source>
        <dbReference type="ARBA" id="ARBA00012513"/>
    </source>
</evidence>
<keyword evidence="11" id="KW-1185">Reference proteome</keyword>
<keyword evidence="9" id="KW-0812">Transmembrane</keyword>
<dbReference type="PROSITE" id="PS00107">
    <property type="entry name" value="PROTEIN_KINASE_ATP"/>
    <property type="match status" value="1"/>
</dbReference>
<feature type="binding site" evidence="6">
    <location>
        <position position="39"/>
    </location>
    <ligand>
        <name>ATP</name>
        <dbReference type="ChEBI" id="CHEBI:30616"/>
    </ligand>
</feature>
<feature type="compositionally biased region" description="Basic and acidic residues" evidence="8">
    <location>
        <begin position="209"/>
        <end position="235"/>
    </location>
</feature>
<sequence length="630" mass="68363">MSTQDTEVGGYRLIREIGRGGFGSVHLAEAPGGGLAAVKLLHADPGTDPRFARMFADEVDAARRISPFCVAQVLDADPHADRPWIASEYVEGRTLAEEITAEGPRTGADLQRLAIVYAASGRHAFSGDRQTAIIKRILIDDPDCSGVPDELRGLVTRCLAKEPEDRPSAHQVLNALLGFSEDGADVDTALARGTTAATKEMRPLAPTRWETRKVSADEPERPSDRGGETRFEEAGRGPAATPSGPASPPYRFAGRLHHSVGELAETMAAEPGTAAAVFDDADERAALAGWIIEDLGDTRIDRSLLRKPPREDVIAVLAFISQARPDLPPVLGEADLSLSGLREVSDGIDDPLDAHSDFDVEIMEIASVFECRAPDHGCARGDGCAEYRALIDDVRRAMAVFEEIRHPYTAWARGPGRGKEKAFDFQIREEVFVHAVLFPEPWRGLVDGDRASLEEEWRAVLPAEPPHDAPLPERVAHSLVIRLLCRVLRDLAARHRKLSARRKRLEVYLPAREKADEVGSEAGFIVRNALAAAVVFGVVGWAGLSSGEDPRIGLAIGSAILAYFVSGGILVAVWDARTKEILKDVTEPYTHVKDQKKKVERAKKAIASLGEEIDALDRAREELPSPARGG</sequence>
<evidence type="ECO:0000256" key="7">
    <source>
        <dbReference type="SAM" id="Coils"/>
    </source>
</evidence>
<keyword evidence="3 6" id="KW-0547">Nucleotide-binding</keyword>
<keyword evidence="9" id="KW-0472">Membrane</keyword>
<dbReference type="InterPro" id="IPR011009">
    <property type="entry name" value="Kinase-like_dom_sf"/>
</dbReference>
<keyword evidence="4" id="KW-0418">Kinase</keyword>
<accession>A0A7Z0EK04</accession>
<dbReference type="RefSeq" id="WP_179821710.1">
    <property type="nucleotide sequence ID" value="NZ_JACCFS010000001.1"/>
</dbReference>
<evidence type="ECO:0000256" key="6">
    <source>
        <dbReference type="PROSITE-ProRule" id="PRU10141"/>
    </source>
</evidence>
<dbReference type="Gene3D" id="3.30.200.20">
    <property type="entry name" value="Phosphorylase Kinase, domain 1"/>
    <property type="match status" value="1"/>
</dbReference>
<keyword evidence="7" id="KW-0175">Coiled coil</keyword>
<feature type="region of interest" description="Disordered" evidence="8">
    <location>
        <begin position="193"/>
        <end position="253"/>
    </location>
</feature>
<evidence type="ECO:0000256" key="2">
    <source>
        <dbReference type="ARBA" id="ARBA00022679"/>
    </source>
</evidence>
<dbReference type="GO" id="GO:0004674">
    <property type="term" value="F:protein serine/threonine kinase activity"/>
    <property type="evidence" value="ECO:0007669"/>
    <property type="project" value="UniProtKB-EC"/>
</dbReference>
<dbReference type="PANTHER" id="PTHR43671">
    <property type="entry name" value="SERINE/THREONINE-PROTEIN KINASE NEK"/>
    <property type="match status" value="1"/>
</dbReference>
<feature type="transmembrane region" description="Helical" evidence="9">
    <location>
        <begin position="552"/>
        <end position="574"/>
    </location>
</feature>
<reference evidence="10 11" key="1">
    <citation type="submission" date="2020-07" db="EMBL/GenBank/DDBJ databases">
        <title>Sequencing the genomes of 1000 actinobacteria strains.</title>
        <authorList>
            <person name="Klenk H.-P."/>
        </authorList>
    </citation>
    <scope>NUCLEOTIDE SEQUENCE [LARGE SCALE GENOMIC DNA]</scope>
    <source>
        <strain evidence="10 11">DSM 44442</strain>
    </source>
</reference>
<gene>
    <name evidence="10" type="ORF">HNR10_001381</name>
</gene>
<name>A0A7Z0EK04_9ACTN</name>
<evidence type="ECO:0000313" key="11">
    <source>
        <dbReference type="Proteomes" id="UP000572051"/>
    </source>
</evidence>
<dbReference type="AlphaFoldDB" id="A0A7Z0EK04"/>
<dbReference type="EC" id="2.7.11.1" evidence="1"/>
<feature type="coiled-coil region" evidence="7">
    <location>
        <begin position="592"/>
        <end position="619"/>
    </location>
</feature>